<feature type="signal peptide" evidence="2">
    <location>
        <begin position="1"/>
        <end position="30"/>
    </location>
</feature>
<protein>
    <submittedName>
        <fullName evidence="3">Uncharacterized protein</fullName>
    </submittedName>
</protein>
<evidence type="ECO:0000256" key="1">
    <source>
        <dbReference type="SAM" id="MobiDB-lite"/>
    </source>
</evidence>
<organism evidence="3 4">
    <name type="scientific">Nonomuraea jiangxiensis</name>
    <dbReference type="NCBI Taxonomy" id="633440"/>
    <lineage>
        <taxon>Bacteria</taxon>
        <taxon>Bacillati</taxon>
        <taxon>Actinomycetota</taxon>
        <taxon>Actinomycetes</taxon>
        <taxon>Streptosporangiales</taxon>
        <taxon>Streptosporangiaceae</taxon>
        <taxon>Nonomuraea</taxon>
    </lineage>
</organism>
<keyword evidence="4" id="KW-1185">Reference proteome</keyword>
<evidence type="ECO:0000313" key="4">
    <source>
        <dbReference type="Proteomes" id="UP000199202"/>
    </source>
</evidence>
<accession>A0A1G8IKS1</accession>
<proteinExistence type="predicted"/>
<dbReference type="RefSeq" id="WP_143043673.1">
    <property type="nucleotide sequence ID" value="NZ_FNDJ01000004.1"/>
</dbReference>
<sequence>MTAHARVVAVVSYLGLIVAAVLMGTSPAEADSAQAVMRSGAPKGQGNNWNSGNFRNWGRAVNSGNFIFTDASVSSANTFGGGNFANGPQTVTEGKSVRVAK</sequence>
<reference evidence="3 4" key="1">
    <citation type="submission" date="2016-10" db="EMBL/GenBank/DDBJ databases">
        <authorList>
            <person name="de Groot N.N."/>
        </authorList>
    </citation>
    <scope>NUCLEOTIDE SEQUENCE [LARGE SCALE GENOMIC DNA]</scope>
    <source>
        <strain evidence="3 4">CGMCC 4.6533</strain>
    </source>
</reference>
<name>A0A1G8IKS1_9ACTN</name>
<keyword evidence="2" id="KW-0732">Signal</keyword>
<evidence type="ECO:0000313" key="3">
    <source>
        <dbReference type="EMBL" id="SDI19504.1"/>
    </source>
</evidence>
<gene>
    <name evidence="3" type="ORF">SAMN05421869_104522</name>
</gene>
<feature type="chain" id="PRO_5011638082" evidence="2">
    <location>
        <begin position="31"/>
        <end position="101"/>
    </location>
</feature>
<dbReference type="Proteomes" id="UP000199202">
    <property type="component" value="Unassembled WGS sequence"/>
</dbReference>
<dbReference type="AlphaFoldDB" id="A0A1G8IKS1"/>
<evidence type="ECO:0000256" key="2">
    <source>
        <dbReference type="SAM" id="SignalP"/>
    </source>
</evidence>
<feature type="region of interest" description="Disordered" evidence="1">
    <location>
        <begin position="82"/>
        <end position="101"/>
    </location>
</feature>
<dbReference type="EMBL" id="FNDJ01000004">
    <property type="protein sequence ID" value="SDI19504.1"/>
    <property type="molecule type" value="Genomic_DNA"/>
</dbReference>